<protein>
    <recommendedName>
        <fullName evidence="6">WRKY domain-containing protein</fullName>
    </recommendedName>
</protein>
<dbReference type="InterPro" id="IPR044810">
    <property type="entry name" value="WRKY_plant"/>
</dbReference>
<evidence type="ECO:0000256" key="5">
    <source>
        <dbReference type="ARBA" id="ARBA00023242"/>
    </source>
</evidence>
<organism evidence="7 8">
    <name type="scientific">Protea cynaroides</name>
    <dbReference type="NCBI Taxonomy" id="273540"/>
    <lineage>
        <taxon>Eukaryota</taxon>
        <taxon>Viridiplantae</taxon>
        <taxon>Streptophyta</taxon>
        <taxon>Embryophyta</taxon>
        <taxon>Tracheophyta</taxon>
        <taxon>Spermatophyta</taxon>
        <taxon>Magnoliopsida</taxon>
        <taxon>Proteales</taxon>
        <taxon>Proteaceae</taxon>
        <taxon>Protea</taxon>
    </lineage>
</organism>
<dbReference type="InterPro" id="IPR036576">
    <property type="entry name" value="WRKY_dom_sf"/>
</dbReference>
<dbReference type="Gene3D" id="2.20.25.80">
    <property type="entry name" value="WRKY domain"/>
    <property type="match status" value="1"/>
</dbReference>
<evidence type="ECO:0000313" key="7">
    <source>
        <dbReference type="EMBL" id="KAJ4953913.1"/>
    </source>
</evidence>
<dbReference type="EMBL" id="JAMYWD010000012">
    <property type="protein sequence ID" value="KAJ4953913.1"/>
    <property type="molecule type" value="Genomic_DNA"/>
</dbReference>
<dbReference type="PANTHER" id="PTHR31221">
    <property type="entry name" value="WRKY TRANSCRIPTION FACTOR PROTEIN 1-RELATED"/>
    <property type="match status" value="1"/>
</dbReference>
<evidence type="ECO:0000256" key="4">
    <source>
        <dbReference type="ARBA" id="ARBA00023163"/>
    </source>
</evidence>
<dbReference type="OrthoDB" id="1842836at2759"/>
<accession>A0A9Q0JXK9</accession>
<proteinExistence type="predicted"/>
<keyword evidence="3" id="KW-0238">DNA-binding</keyword>
<gene>
    <name evidence="7" type="ORF">NE237_030745</name>
</gene>
<dbReference type="InterPro" id="IPR003657">
    <property type="entry name" value="WRKY_dom"/>
</dbReference>
<dbReference type="GO" id="GO:0003700">
    <property type="term" value="F:DNA-binding transcription factor activity"/>
    <property type="evidence" value="ECO:0007669"/>
    <property type="project" value="InterPro"/>
</dbReference>
<dbReference type="AlphaFoldDB" id="A0A9Q0JXK9"/>
<dbReference type="PROSITE" id="PS50811">
    <property type="entry name" value="WRKY"/>
    <property type="match status" value="1"/>
</dbReference>
<evidence type="ECO:0000259" key="6">
    <source>
        <dbReference type="PROSITE" id="PS50811"/>
    </source>
</evidence>
<keyword evidence="5" id="KW-0539">Nucleus</keyword>
<sequence length="202" mass="22734">MSSTSQAMLNQGLFEDQEMSSQMGFYTSPPNWNFSPLGYHQSLRLLSSSNPASTGADITYITSLLGELEAASVQRSSTNIRPWGEVNQYVGSKICSGDVHLAVAAMKMKKVKVRRKVREPRFCFKTLSDVDVLDNGYKWRKYGQKVVKNTLHPSIYSFMKIQQIKGYCPGFSLSLSRPPTSCFNFFFILYGNHMISLNISTP</sequence>
<comment type="caution">
    <text evidence="7">The sequence shown here is derived from an EMBL/GenBank/DDBJ whole genome shotgun (WGS) entry which is preliminary data.</text>
</comment>
<evidence type="ECO:0000256" key="3">
    <source>
        <dbReference type="ARBA" id="ARBA00023125"/>
    </source>
</evidence>
<dbReference type="PANTHER" id="PTHR31221:SF17">
    <property type="entry name" value="WRKY TRANSCRIPTION FACTOR 13-RELATED"/>
    <property type="match status" value="1"/>
</dbReference>
<evidence type="ECO:0000256" key="2">
    <source>
        <dbReference type="ARBA" id="ARBA00023015"/>
    </source>
</evidence>
<keyword evidence="4" id="KW-0804">Transcription</keyword>
<dbReference type="Proteomes" id="UP001141806">
    <property type="component" value="Unassembled WGS sequence"/>
</dbReference>
<evidence type="ECO:0000313" key="8">
    <source>
        <dbReference type="Proteomes" id="UP001141806"/>
    </source>
</evidence>
<feature type="domain" description="WRKY" evidence="6">
    <location>
        <begin position="128"/>
        <end position="156"/>
    </location>
</feature>
<name>A0A9Q0JXK9_9MAGN</name>
<reference evidence="7" key="1">
    <citation type="journal article" date="2023" name="Plant J.">
        <title>The genome of the king protea, Protea cynaroides.</title>
        <authorList>
            <person name="Chang J."/>
            <person name="Duong T.A."/>
            <person name="Schoeman C."/>
            <person name="Ma X."/>
            <person name="Roodt D."/>
            <person name="Barker N."/>
            <person name="Li Z."/>
            <person name="Van de Peer Y."/>
            <person name="Mizrachi E."/>
        </authorList>
    </citation>
    <scope>NUCLEOTIDE SEQUENCE</scope>
    <source>
        <tissue evidence="7">Young leaves</tissue>
    </source>
</reference>
<keyword evidence="8" id="KW-1185">Reference proteome</keyword>
<dbReference type="GO" id="GO:0005634">
    <property type="term" value="C:nucleus"/>
    <property type="evidence" value="ECO:0007669"/>
    <property type="project" value="UniProtKB-SubCell"/>
</dbReference>
<dbReference type="GO" id="GO:0043565">
    <property type="term" value="F:sequence-specific DNA binding"/>
    <property type="evidence" value="ECO:0007669"/>
    <property type="project" value="InterPro"/>
</dbReference>
<dbReference type="SMART" id="SM00774">
    <property type="entry name" value="WRKY"/>
    <property type="match status" value="1"/>
</dbReference>
<evidence type="ECO:0000256" key="1">
    <source>
        <dbReference type="ARBA" id="ARBA00004123"/>
    </source>
</evidence>
<dbReference type="Pfam" id="PF03106">
    <property type="entry name" value="WRKY"/>
    <property type="match status" value="1"/>
</dbReference>
<dbReference type="SUPFAM" id="SSF118290">
    <property type="entry name" value="WRKY DNA-binding domain"/>
    <property type="match status" value="1"/>
</dbReference>
<keyword evidence="2" id="KW-0805">Transcription regulation</keyword>
<comment type="subcellular location">
    <subcellularLocation>
        <location evidence="1">Nucleus</location>
    </subcellularLocation>
</comment>